<dbReference type="GO" id="GO:0005634">
    <property type="term" value="C:nucleus"/>
    <property type="evidence" value="ECO:0007669"/>
    <property type="project" value="UniProtKB-SubCell"/>
</dbReference>
<reference evidence="7" key="1">
    <citation type="submission" date="2025-08" db="UniProtKB">
        <authorList>
            <consortium name="Ensembl"/>
        </authorList>
    </citation>
    <scope>IDENTIFICATION</scope>
</reference>
<evidence type="ECO:0008006" key="9">
    <source>
        <dbReference type="Google" id="ProtNLM"/>
    </source>
</evidence>
<dbReference type="CDD" id="cd21771">
    <property type="entry name" value="NES2-NLS_ChREBP"/>
    <property type="match status" value="1"/>
</dbReference>
<organism evidence="7 8">
    <name type="scientific">Buteo japonicus</name>
    <dbReference type="NCBI Taxonomy" id="224669"/>
    <lineage>
        <taxon>Eukaryota</taxon>
        <taxon>Metazoa</taxon>
        <taxon>Chordata</taxon>
        <taxon>Craniata</taxon>
        <taxon>Vertebrata</taxon>
        <taxon>Euteleostomi</taxon>
        <taxon>Archelosauria</taxon>
        <taxon>Archosauria</taxon>
        <taxon>Dinosauria</taxon>
        <taxon>Saurischia</taxon>
        <taxon>Theropoda</taxon>
        <taxon>Coelurosauria</taxon>
        <taxon>Aves</taxon>
        <taxon>Neognathae</taxon>
        <taxon>Neoaves</taxon>
        <taxon>Telluraves</taxon>
        <taxon>Accipitrimorphae</taxon>
        <taxon>Accipitriformes</taxon>
        <taxon>Accipitridae</taxon>
        <taxon>Accipitrinae</taxon>
        <taxon>Buteo</taxon>
    </lineage>
</organism>
<evidence type="ECO:0000256" key="4">
    <source>
        <dbReference type="ARBA" id="ARBA00023163"/>
    </source>
</evidence>
<keyword evidence="5" id="KW-0539">Nucleus</keyword>
<keyword evidence="8" id="KW-1185">Reference proteome</keyword>
<evidence type="ECO:0000256" key="2">
    <source>
        <dbReference type="ARBA" id="ARBA00023015"/>
    </source>
</evidence>
<evidence type="ECO:0000256" key="3">
    <source>
        <dbReference type="ARBA" id="ARBA00023125"/>
    </source>
</evidence>
<dbReference type="PANTHER" id="PTHR15741:SF14">
    <property type="entry name" value="CARBOHYDRATE-RESPONSIVE ELEMENT-BINDING PROTEIN"/>
    <property type="match status" value="1"/>
</dbReference>
<comment type="subcellular location">
    <subcellularLocation>
        <location evidence="1">Nucleus</location>
    </subcellularLocation>
</comment>
<keyword evidence="3" id="KW-0238">DNA-binding</keyword>
<evidence type="ECO:0000256" key="1">
    <source>
        <dbReference type="ARBA" id="ARBA00004123"/>
    </source>
</evidence>
<keyword evidence="4" id="KW-0804">Transcription</keyword>
<accession>A0A8C0HKD5</accession>
<evidence type="ECO:0000256" key="5">
    <source>
        <dbReference type="ARBA" id="ARBA00023242"/>
    </source>
</evidence>
<dbReference type="Proteomes" id="UP000694555">
    <property type="component" value="Unplaced"/>
</dbReference>
<evidence type="ECO:0000313" key="7">
    <source>
        <dbReference type="Ensembl" id="ENSBJAP00000010470.1"/>
    </source>
</evidence>
<dbReference type="AlphaFoldDB" id="A0A8C0HKD5"/>
<name>A0A8C0HKD5_9AVES</name>
<reference evidence="7" key="2">
    <citation type="submission" date="2025-09" db="UniProtKB">
        <authorList>
            <consortium name="Ensembl"/>
        </authorList>
    </citation>
    <scope>IDENTIFICATION</scope>
</reference>
<dbReference type="GO" id="GO:0000981">
    <property type="term" value="F:DNA-binding transcription factor activity, RNA polymerase II-specific"/>
    <property type="evidence" value="ECO:0007669"/>
    <property type="project" value="TreeGrafter"/>
</dbReference>
<protein>
    <recommendedName>
        <fullName evidence="9">MLX interacting protein like</fullName>
    </recommendedName>
</protein>
<dbReference type="PANTHER" id="PTHR15741">
    <property type="entry name" value="BASIC HELIX-LOOP-HELIX ZIP TRANSCRIPTION FACTOR"/>
    <property type="match status" value="1"/>
</dbReference>
<proteinExistence type="predicted"/>
<feature type="region of interest" description="Disordered" evidence="6">
    <location>
        <begin position="1"/>
        <end position="81"/>
    </location>
</feature>
<dbReference type="GO" id="GO:0000978">
    <property type="term" value="F:RNA polymerase II cis-regulatory region sequence-specific DNA binding"/>
    <property type="evidence" value="ECO:0007669"/>
    <property type="project" value="TreeGrafter"/>
</dbReference>
<dbReference type="InterPro" id="IPR052207">
    <property type="entry name" value="Max-like/E-box_TFs"/>
</dbReference>
<evidence type="ECO:0000256" key="6">
    <source>
        <dbReference type="SAM" id="MobiDB-lite"/>
    </source>
</evidence>
<feature type="compositionally biased region" description="Pro residues" evidence="6">
    <location>
        <begin position="10"/>
        <end position="19"/>
    </location>
</feature>
<feature type="compositionally biased region" description="Low complexity" evidence="6">
    <location>
        <begin position="32"/>
        <end position="43"/>
    </location>
</feature>
<sequence>MAGAQGGLPGPFPEPPVGPCPVSDSDSDSEDTAVGGTAPGAGAQNPSQVIHSGHFMVSSPHSDALPRRRHHRTEPELADPRSIDPTLTRLFECMSLEYSGKLVSPKWKNFKGLRLLCRDKIRLNNAIWRAWYIQYVERRKNPVCGFITPLEGSEADEHRKPEAVVLEGNYWKRRIEVVMREYHKWRIYYKKRVSGCLLPAPKVHSGGRALQSKAGESAGEGWGGGKRGMQCGPLCWAAWEKGR</sequence>
<dbReference type="Ensembl" id="ENSBJAT00000010768.1">
    <property type="protein sequence ID" value="ENSBJAP00000010470.1"/>
    <property type="gene ID" value="ENSBJAG00000007134.1"/>
</dbReference>
<evidence type="ECO:0000313" key="8">
    <source>
        <dbReference type="Proteomes" id="UP000694555"/>
    </source>
</evidence>
<keyword evidence="2" id="KW-0805">Transcription regulation</keyword>